<evidence type="ECO:0000313" key="3">
    <source>
        <dbReference type="Proteomes" id="UP001066276"/>
    </source>
</evidence>
<dbReference type="AlphaFoldDB" id="A0AAV7S6M2"/>
<reference evidence="2" key="1">
    <citation type="journal article" date="2022" name="bioRxiv">
        <title>Sequencing and chromosome-scale assembly of the giantPleurodeles waltlgenome.</title>
        <authorList>
            <person name="Brown T."/>
            <person name="Elewa A."/>
            <person name="Iarovenko S."/>
            <person name="Subramanian E."/>
            <person name="Araus A.J."/>
            <person name="Petzold A."/>
            <person name="Susuki M."/>
            <person name="Suzuki K.-i.T."/>
            <person name="Hayashi T."/>
            <person name="Toyoda A."/>
            <person name="Oliveira C."/>
            <person name="Osipova E."/>
            <person name="Leigh N.D."/>
            <person name="Simon A."/>
            <person name="Yun M.H."/>
        </authorList>
    </citation>
    <scope>NUCLEOTIDE SEQUENCE</scope>
    <source>
        <strain evidence="2">20211129_DDA</strain>
        <tissue evidence="2">Liver</tissue>
    </source>
</reference>
<comment type="caution">
    <text evidence="2">The sequence shown here is derived from an EMBL/GenBank/DDBJ whole genome shotgun (WGS) entry which is preliminary data.</text>
</comment>
<evidence type="ECO:0000256" key="1">
    <source>
        <dbReference type="SAM" id="MobiDB-lite"/>
    </source>
</evidence>
<feature type="compositionally biased region" description="Polar residues" evidence="1">
    <location>
        <begin position="180"/>
        <end position="195"/>
    </location>
</feature>
<accession>A0AAV7S6M2</accession>
<organism evidence="2 3">
    <name type="scientific">Pleurodeles waltl</name>
    <name type="common">Iberian ribbed newt</name>
    <dbReference type="NCBI Taxonomy" id="8319"/>
    <lineage>
        <taxon>Eukaryota</taxon>
        <taxon>Metazoa</taxon>
        <taxon>Chordata</taxon>
        <taxon>Craniata</taxon>
        <taxon>Vertebrata</taxon>
        <taxon>Euteleostomi</taxon>
        <taxon>Amphibia</taxon>
        <taxon>Batrachia</taxon>
        <taxon>Caudata</taxon>
        <taxon>Salamandroidea</taxon>
        <taxon>Salamandridae</taxon>
        <taxon>Pleurodelinae</taxon>
        <taxon>Pleurodeles</taxon>
    </lineage>
</organism>
<sequence>MPAHGPSATCVAKDVHRTPGTIICYPFLYSGALLPPEAAMAVACLFTCGEGEGAGAGAILSRSLIPLLVVRDFCAIANYDTYEEEFGQEILFSYEESLVEALDSNVQLSVNKALAKALGPLTSHLKGFARQQGWMPSIVAPVETPPQPTTPSKGKSKAKKWVLSEAFERLSATVLDEHGYSNTRAQEPPSDNSEWAGSDSSQENSDSDQEEKPGPSKRKPLPVLVGQCSLAAVLWLIAFASALCQCLLASAPWQQLCS</sequence>
<evidence type="ECO:0000313" key="2">
    <source>
        <dbReference type="EMBL" id="KAJ1159370.1"/>
    </source>
</evidence>
<dbReference type="EMBL" id="JANPWB010000009">
    <property type="protein sequence ID" value="KAJ1159370.1"/>
    <property type="molecule type" value="Genomic_DNA"/>
</dbReference>
<protein>
    <submittedName>
        <fullName evidence="2">Uncharacterized protein</fullName>
    </submittedName>
</protein>
<feature type="region of interest" description="Disordered" evidence="1">
    <location>
        <begin position="178"/>
        <end position="220"/>
    </location>
</feature>
<dbReference type="Proteomes" id="UP001066276">
    <property type="component" value="Chromosome 5"/>
</dbReference>
<gene>
    <name evidence="2" type="ORF">NDU88_012037</name>
</gene>
<keyword evidence="3" id="KW-1185">Reference proteome</keyword>
<proteinExistence type="predicted"/>
<name>A0AAV7S6M2_PLEWA</name>